<keyword evidence="1" id="KW-0472">Membrane</keyword>
<gene>
    <name evidence="2" type="ORF">GCM10022255_005940</name>
</gene>
<accession>A0ABP8CW25</accession>
<feature type="transmembrane region" description="Helical" evidence="1">
    <location>
        <begin position="355"/>
        <end position="377"/>
    </location>
</feature>
<keyword evidence="3" id="KW-1185">Reference proteome</keyword>
<feature type="transmembrane region" description="Helical" evidence="1">
    <location>
        <begin position="430"/>
        <end position="452"/>
    </location>
</feature>
<feature type="transmembrane region" description="Helical" evidence="1">
    <location>
        <begin position="140"/>
        <end position="162"/>
    </location>
</feature>
<organism evidence="2 3">
    <name type="scientific">Dactylosporangium darangshiense</name>
    <dbReference type="NCBI Taxonomy" id="579108"/>
    <lineage>
        <taxon>Bacteria</taxon>
        <taxon>Bacillati</taxon>
        <taxon>Actinomycetota</taxon>
        <taxon>Actinomycetes</taxon>
        <taxon>Micromonosporales</taxon>
        <taxon>Micromonosporaceae</taxon>
        <taxon>Dactylosporangium</taxon>
    </lineage>
</organism>
<proteinExistence type="predicted"/>
<feature type="transmembrane region" description="Helical" evidence="1">
    <location>
        <begin position="174"/>
        <end position="194"/>
    </location>
</feature>
<dbReference type="EMBL" id="BAABAT010000001">
    <property type="protein sequence ID" value="GAA4244123.1"/>
    <property type="molecule type" value="Genomic_DNA"/>
</dbReference>
<evidence type="ECO:0000256" key="1">
    <source>
        <dbReference type="SAM" id="Phobius"/>
    </source>
</evidence>
<keyword evidence="1" id="KW-0812">Transmembrane</keyword>
<name>A0ABP8CW25_9ACTN</name>
<reference evidence="3" key="1">
    <citation type="journal article" date="2019" name="Int. J. Syst. Evol. Microbiol.">
        <title>The Global Catalogue of Microorganisms (GCM) 10K type strain sequencing project: providing services to taxonomists for standard genome sequencing and annotation.</title>
        <authorList>
            <consortium name="The Broad Institute Genomics Platform"/>
            <consortium name="The Broad Institute Genome Sequencing Center for Infectious Disease"/>
            <person name="Wu L."/>
            <person name="Ma J."/>
        </authorList>
    </citation>
    <scope>NUCLEOTIDE SEQUENCE [LARGE SCALE GENOMIC DNA]</scope>
    <source>
        <strain evidence="3">JCM 17441</strain>
    </source>
</reference>
<feature type="transmembrane region" description="Helical" evidence="1">
    <location>
        <begin position="65"/>
        <end position="87"/>
    </location>
</feature>
<evidence type="ECO:0000313" key="3">
    <source>
        <dbReference type="Proteomes" id="UP001500620"/>
    </source>
</evidence>
<feature type="transmembrane region" description="Helical" evidence="1">
    <location>
        <begin position="510"/>
        <end position="533"/>
    </location>
</feature>
<feature type="transmembrane region" description="Helical" evidence="1">
    <location>
        <begin position="272"/>
        <end position="294"/>
    </location>
</feature>
<feature type="transmembrane region" description="Helical" evidence="1">
    <location>
        <begin position="389"/>
        <end position="409"/>
    </location>
</feature>
<protein>
    <submittedName>
        <fullName evidence="2">Transporter</fullName>
    </submittedName>
</protein>
<dbReference type="Proteomes" id="UP001500620">
    <property type="component" value="Unassembled WGS sequence"/>
</dbReference>
<evidence type="ECO:0000313" key="2">
    <source>
        <dbReference type="EMBL" id="GAA4244123.1"/>
    </source>
</evidence>
<feature type="transmembrane region" description="Helical" evidence="1">
    <location>
        <begin position="539"/>
        <end position="557"/>
    </location>
</feature>
<feature type="transmembrane region" description="Helical" evidence="1">
    <location>
        <begin position="214"/>
        <end position="237"/>
    </location>
</feature>
<feature type="transmembrane region" description="Helical" evidence="1">
    <location>
        <begin position="99"/>
        <end position="119"/>
    </location>
</feature>
<comment type="caution">
    <text evidence="2">The sequence shown here is derived from an EMBL/GenBank/DDBJ whole genome shotgun (WGS) entry which is preliminary data.</text>
</comment>
<keyword evidence="1" id="KW-1133">Transmembrane helix</keyword>
<feature type="transmembrane region" description="Helical" evidence="1">
    <location>
        <begin position="464"/>
        <end position="489"/>
    </location>
</feature>
<sequence length="580" mass="60762">MTGGDQPGADVAQQRPATAEIVAVRPRVSYFVRLKLRILRNTLRPGRAHRDDKPARRLGRHSRMILFILGAIFGLWLALIGFGAFAGSSLADPPLRPTVAAFAGTAVVMAWVFVPLLFFGVDETLDPARFALLPVPRRTLVLGMLAAAFIGIPPVVTLLATLGSVFGAAVNGGLPAAIVAVLGCAIGISVCIAASRAFTSAFARMLRSRRVRDLAALLIALMGISCNPVFQLIIALVQQGESRQATVVGEVLSWTPLAAPYVAYVDAINGDWALVAARLLIGVAGVAALLWWWLQTIESAMVGSAAGAGARRSISPDAPVRTLIPRVVRFLPPGRFTALISREMRYWLRDPRRRASLISLLAASIVIPFAFTFSFNGGPDRNPGVSQGALVYSLLFAGAFVGLVLVNQFGNDGTAYALHMLTAVPGQVELATRALAVGILTFPLLIAGTVAASVVSGHPAQIPAALGVGLAAFGVSVGAAGITSVLAPYPMPDTNNPFAMNTGRGGVKGMLSLVTMFATWALTAPLGVAYALLPDDLTFVLLPLGVGWGLAFGWVGTRLAGSLLQRRAPEVLAAVTPKHA</sequence>